<dbReference type="InterPro" id="IPR001943">
    <property type="entry name" value="UVR_dom"/>
</dbReference>
<evidence type="ECO:0000256" key="7">
    <source>
        <dbReference type="ARBA" id="ARBA00023054"/>
    </source>
</evidence>
<dbReference type="Pfam" id="PF07724">
    <property type="entry name" value="AAA_2"/>
    <property type="match status" value="1"/>
</dbReference>
<dbReference type="GO" id="GO:0008233">
    <property type="term" value="F:peptidase activity"/>
    <property type="evidence" value="ECO:0007669"/>
    <property type="project" value="UniProtKB-KW"/>
</dbReference>
<dbReference type="PANTHER" id="PTHR11638:SF155">
    <property type="entry name" value="CHAPERONE PROTEIN CLPC1, CHLOROPLASTIC-LIKE"/>
    <property type="match status" value="1"/>
</dbReference>
<dbReference type="InterPro" id="IPR003959">
    <property type="entry name" value="ATPase_AAA_core"/>
</dbReference>
<evidence type="ECO:0000313" key="15">
    <source>
        <dbReference type="EMBL" id="OKH49022.1"/>
    </source>
</evidence>
<protein>
    <submittedName>
        <fullName evidence="15">ATP-dependent Clp protease ATP-binding subunit ClpC</fullName>
    </submittedName>
</protein>
<dbReference type="Gene3D" id="1.10.1780.10">
    <property type="entry name" value="Clp, N-terminal domain"/>
    <property type="match status" value="1"/>
</dbReference>
<dbReference type="InterPro" id="IPR004176">
    <property type="entry name" value="Clp_R_N"/>
</dbReference>
<dbReference type="OrthoDB" id="9803641at2"/>
<dbReference type="CDD" id="cd00009">
    <property type="entry name" value="AAA"/>
    <property type="match status" value="1"/>
</dbReference>
<dbReference type="Pfam" id="PF00004">
    <property type="entry name" value="AAA"/>
    <property type="match status" value="1"/>
</dbReference>
<dbReference type="PRINTS" id="PR00300">
    <property type="entry name" value="CLPPROTEASEA"/>
</dbReference>
<keyword evidence="7" id="KW-0175">Coiled coil</keyword>
<dbReference type="Gene3D" id="3.40.50.300">
    <property type="entry name" value="P-loop containing nucleotide triphosphate hydrolases"/>
    <property type="match status" value="3"/>
</dbReference>
<dbReference type="InterPro" id="IPR041546">
    <property type="entry name" value="ClpA/ClpB_AAA_lid"/>
</dbReference>
<dbReference type="Pfam" id="PF17871">
    <property type="entry name" value="AAA_lid_9"/>
    <property type="match status" value="1"/>
</dbReference>
<comment type="similarity">
    <text evidence="2 11">Belongs to the ClpA/ClpB family.</text>
</comment>
<gene>
    <name evidence="15" type="ORF">NIES30_07550</name>
</gene>
<dbReference type="SUPFAM" id="SSF81923">
    <property type="entry name" value="Double Clp-N motif"/>
    <property type="match status" value="1"/>
</dbReference>
<dbReference type="PROSITE" id="PS50151">
    <property type="entry name" value="UVR"/>
    <property type="match status" value="1"/>
</dbReference>
<dbReference type="InterPro" id="IPR036628">
    <property type="entry name" value="Clp_N_dom_sf"/>
</dbReference>
<dbReference type="CDD" id="cd19499">
    <property type="entry name" value="RecA-like_ClpB_Hsp104-like"/>
    <property type="match status" value="1"/>
</dbReference>
<evidence type="ECO:0000256" key="9">
    <source>
        <dbReference type="ARBA" id="ARBA00026057"/>
    </source>
</evidence>
<evidence type="ECO:0000256" key="1">
    <source>
        <dbReference type="ARBA" id="ARBA00004496"/>
    </source>
</evidence>
<dbReference type="SUPFAM" id="SSF52540">
    <property type="entry name" value="P-loop containing nucleoside triphosphate hydrolases"/>
    <property type="match status" value="2"/>
</dbReference>
<dbReference type="InterPro" id="IPR050130">
    <property type="entry name" value="ClpA_ClpB"/>
</dbReference>
<dbReference type="PROSITE" id="PS51903">
    <property type="entry name" value="CLP_R"/>
    <property type="match status" value="1"/>
</dbReference>
<comment type="subunit">
    <text evidence="9">Homohexamer. The oligomerization is ATP-dependent.</text>
</comment>
<comment type="caution">
    <text evidence="15">The sequence shown here is derived from an EMBL/GenBank/DDBJ whole genome shotgun (WGS) entry which is preliminary data.</text>
</comment>
<dbReference type="InterPro" id="IPR027417">
    <property type="entry name" value="P-loop_NTPase"/>
</dbReference>
<dbReference type="GO" id="GO:0006508">
    <property type="term" value="P:proteolysis"/>
    <property type="evidence" value="ECO:0007669"/>
    <property type="project" value="UniProtKB-KW"/>
</dbReference>
<evidence type="ECO:0000256" key="4">
    <source>
        <dbReference type="ARBA" id="ARBA00022741"/>
    </source>
</evidence>
<feature type="domain" description="UVR" evidence="13">
    <location>
        <begin position="421"/>
        <end position="456"/>
    </location>
</feature>
<evidence type="ECO:0000259" key="13">
    <source>
        <dbReference type="PROSITE" id="PS50151"/>
    </source>
</evidence>
<dbReference type="SMART" id="SM01086">
    <property type="entry name" value="ClpB_D2-small"/>
    <property type="match status" value="1"/>
</dbReference>
<dbReference type="RefSeq" id="WP_073607803.1">
    <property type="nucleotide sequence ID" value="NZ_MRCG01000004.1"/>
</dbReference>
<keyword evidence="6" id="KW-0346">Stress response</keyword>
<evidence type="ECO:0000256" key="3">
    <source>
        <dbReference type="ARBA" id="ARBA00022737"/>
    </source>
</evidence>
<keyword evidence="4 11" id="KW-0547">Nucleotide-binding</keyword>
<dbReference type="Proteomes" id="UP000185557">
    <property type="component" value="Unassembled WGS sequence"/>
</dbReference>
<dbReference type="InterPro" id="IPR019489">
    <property type="entry name" value="Clp_ATPase_C"/>
</dbReference>
<dbReference type="Pfam" id="PF02861">
    <property type="entry name" value="Clp_N"/>
    <property type="match status" value="1"/>
</dbReference>
<evidence type="ECO:0000313" key="16">
    <source>
        <dbReference type="Proteomes" id="UP000185557"/>
    </source>
</evidence>
<dbReference type="STRING" id="549789.NIES30_07550"/>
<dbReference type="PROSITE" id="PS00870">
    <property type="entry name" value="CLPAB_1"/>
    <property type="match status" value="1"/>
</dbReference>
<evidence type="ECO:0000256" key="11">
    <source>
        <dbReference type="RuleBase" id="RU004432"/>
    </source>
</evidence>
<dbReference type="PANTHER" id="PTHR11638">
    <property type="entry name" value="ATP-DEPENDENT CLP PROTEASE"/>
    <property type="match status" value="1"/>
</dbReference>
<keyword evidence="15" id="KW-0378">Hydrolase</keyword>
<dbReference type="PROSITE" id="PS00871">
    <property type="entry name" value="CLPAB_2"/>
    <property type="match status" value="1"/>
</dbReference>
<dbReference type="GO" id="GO:0016887">
    <property type="term" value="F:ATP hydrolysis activity"/>
    <property type="evidence" value="ECO:0007669"/>
    <property type="project" value="InterPro"/>
</dbReference>
<reference evidence="15 16" key="1">
    <citation type="submission" date="2016-11" db="EMBL/GenBank/DDBJ databases">
        <title>Draft Genome Sequences of Nine Cyanobacterial Strains from Diverse Habitats.</title>
        <authorList>
            <person name="Zhu T."/>
            <person name="Hou S."/>
            <person name="Lu X."/>
            <person name="Hess W.R."/>
        </authorList>
    </citation>
    <scope>NUCLEOTIDE SEQUENCE [LARGE SCALE GENOMIC DNA]</scope>
    <source>
        <strain evidence="15 16">NIES-30</strain>
    </source>
</reference>
<dbReference type="InterPro" id="IPR001270">
    <property type="entry name" value="ClpA/B"/>
</dbReference>
<comment type="subcellular location">
    <subcellularLocation>
        <location evidence="1">Cytoplasm</location>
    </subcellularLocation>
</comment>
<organism evidence="15 16">
    <name type="scientific">Phormidium tenue NIES-30</name>
    <dbReference type="NCBI Taxonomy" id="549789"/>
    <lineage>
        <taxon>Bacteria</taxon>
        <taxon>Bacillati</taxon>
        <taxon>Cyanobacteriota</taxon>
        <taxon>Cyanophyceae</taxon>
        <taxon>Oscillatoriophycideae</taxon>
        <taxon>Oscillatoriales</taxon>
        <taxon>Oscillatoriaceae</taxon>
        <taxon>Phormidium</taxon>
    </lineage>
</organism>
<evidence type="ECO:0000256" key="6">
    <source>
        <dbReference type="ARBA" id="ARBA00023016"/>
    </source>
</evidence>
<dbReference type="GO" id="GO:0005524">
    <property type="term" value="F:ATP binding"/>
    <property type="evidence" value="ECO:0007669"/>
    <property type="project" value="UniProtKB-KW"/>
</dbReference>
<evidence type="ECO:0000256" key="12">
    <source>
        <dbReference type="SAM" id="MobiDB-lite"/>
    </source>
</evidence>
<dbReference type="InterPro" id="IPR028299">
    <property type="entry name" value="ClpA/B_CS2"/>
</dbReference>
<dbReference type="EMBL" id="MRCG01000004">
    <property type="protein sequence ID" value="OKH49022.1"/>
    <property type="molecule type" value="Genomic_DNA"/>
</dbReference>
<evidence type="ECO:0000256" key="8">
    <source>
        <dbReference type="ARBA" id="ARBA00023186"/>
    </source>
</evidence>
<keyword evidence="3 10" id="KW-0677">Repeat</keyword>
<keyword evidence="16" id="KW-1185">Reference proteome</keyword>
<feature type="region of interest" description="Disordered" evidence="12">
    <location>
        <begin position="802"/>
        <end position="825"/>
    </location>
</feature>
<dbReference type="FunFam" id="3.40.50.300:FF:000025">
    <property type="entry name" value="ATP-dependent Clp protease subunit"/>
    <property type="match status" value="1"/>
</dbReference>
<keyword evidence="5 11" id="KW-0067">ATP-binding</keyword>
<dbReference type="Gene3D" id="1.10.8.60">
    <property type="match status" value="1"/>
</dbReference>
<dbReference type="GO" id="GO:0005737">
    <property type="term" value="C:cytoplasm"/>
    <property type="evidence" value="ECO:0007669"/>
    <property type="project" value="UniProtKB-SubCell"/>
</dbReference>
<proteinExistence type="inferred from homology"/>
<accession>A0A1U7J7D8</accession>
<keyword evidence="8 11" id="KW-0143">Chaperone</keyword>
<dbReference type="GO" id="GO:0034605">
    <property type="term" value="P:cellular response to heat"/>
    <property type="evidence" value="ECO:0007669"/>
    <property type="project" value="TreeGrafter"/>
</dbReference>
<dbReference type="InterPro" id="IPR018368">
    <property type="entry name" value="ClpA/B_CS1"/>
</dbReference>
<dbReference type="FunFam" id="3.40.50.300:FF:000010">
    <property type="entry name" value="Chaperone clpB 1, putative"/>
    <property type="match status" value="1"/>
</dbReference>
<name>A0A1U7J7D8_9CYAN</name>
<keyword evidence="15" id="KW-0645">Protease</keyword>
<dbReference type="AlphaFoldDB" id="A0A1U7J7D8"/>
<evidence type="ECO:0000256" key="2">
    <source>
        <dbReference type="ARBA" id="ARBA00008675"/>
    </source>
</evidence>
<evidence type="ECO:0000256" key="5">
    <source>
        <dbReference type="ARBA" id="ARBA00022840"/>
    </source>
</evidence>
<feature type="domain" description="Clp R" evidence="14">
    <location>
        <begin position="2"/>
        <end position="144"/>
    </location>
</feature>
<dbReference type="SMART" id="SM00382">
    <property type="entry name" value="AAA"/>
    <property type="match status" value="2"/>
</dbReference>
<dbReference type="Pfam" id="PF10431">
    <property type="entry name" value="ClpB_D2-small"/>
    <property type="match status" value="1"/>
</dbReference>
<dbReference type="InterPro" id="IPR003593">
    <property type="entry name" value="AAA+_ATPase"/>
</dbReference>
<evidence type="ECO:0000259" key="14">
    <source>
        <dbReference type="PROSITE" id="PS51903"/>
    </source>
</evidence>
<sequence>MFEHFTNTAIAVIMKAQEEARRLRHNFVGTEQLLLGLIKEESTLSAKVLGEFGVNINDARAEVEAIIGRGSGSVPPEIPFTPKVKQVFEQAFQEARKMDSPYIEPEHLLLSLCQNTESVAYRVLTNLGVDPAKVRTRIIQDIGEVAATPAGGRRESDRDGSRKTGKILAEFGHDLTALAAAGKIDPVVGRAKEIERVVQILGRRTKNNPILVGEPGVGKTAIAEGLAQRIVNQDVPEALITKRVISLDMGSLVSGTRFRGDFEERLTQLVQEVREDPDVVLVIDEIHTLIGAGSLEGGLDAANMLKPALARGEMQCIGATTIDEFRKYIERDAALERRFQPVTVSPPSVSETIEILQGVRSRYEQFHQVNFTDAALEAAAKLSDRYISDRHLPDKAIDLLDEAGSQVKLRFMPKYPSKELKQQLRQVNKELDEAIQLQEFPKAKTLREQRQALIQQLQADIPEYGEAVVDSLPALPNVDEDNIADIVAAWTGIPVNRMTETEAVRLLHLEDVLHERVIGQHEAVMAAAKSIRRARSGLASGDRPIASLVFSGPTGVGKTELSKALAVALFGSEEAMIRLDMSEFMESHTVSKLIGSPPGFVGYDEGGQLTEAVRRQPYSVILMDEIEKAHPEVFNVLLQVLDDGRLTDAKGRVVSFKNTLIIMTSNIGSQVIEKGGAGLGFDFATTDAATSQYNNIRNLVNEEMKQYFRPEMLNRIDEIIVFRQLTRDEVNQIADLMLEQVNKRLADRQMQVTLSDAFRTRLAGEGYDQRYGARPMRRAIARLVEDTLAEAILSGTLEEGDRGHLDIDEAGNPIVTPQRQPALVG</sequence>
<evidence type="ECO:0000256" key="10">
    <source>
        <dbReference type="PROSITE-ProRule" id="PRU01251"/>
    </source>
</evidence>